<name>A0A9N7R1Y1_STRHE</name>
<sequence>AGHLKEFVIRDRPRGKEKRRCMEDSVARSDRDDDREDDAKREKRRRVEVPTKRGTIYMIPGGPTDGDSNKSQKGHVRVVKRKREEVEITGRMPVISFRAENARGVLLPHSDALVITAEEAGFDVKRVFFDTGSSVDVMFYDCFAQINKHLNLELKPVATALYGFNGGEVMPMGEVSLTVALGSGDTRKVRMVRFVVVGAESSYNIILGRTGLNAFQAVVSTYHMTIKYP</sequence>
<dbReference type="PANTHER" id="PTHR33240">
    <property type="entry name" value="OS08G0508500 PROTEIN"/>
    <property type="match status" value="1"/>
</dbReference>
<dbReference type="PANTHER" id="PTHR33240:SF15">
    <property type="entry name" value="GAG-PRO-LIKE PROTEIN"/>
    <property type="match status" value="1"/>
</dbReference>
<proteinExistence type="predicted"/>
<feature type="compositionally biased region" description="Basic and acidic residues" evidence="1">
    <location>
        <begin position="1"/>
        <end position="51"/>
    </location>
</feature>
<dbReference type="AlphaFoldDB" id="A0A9N7R1Y1"/>
<feature type="non-terminal residue" evidence="2">
    <location>
        <position position="229"/>
    </location>
</feature>
<dbReference type="CDD" id="cd00303">
    <property type="entry name" value="retropepsin_like"/>
    <property type="match status" value="1"/>
</dbReference>
<organism evidence="2 3">
    <name type="scientific">Striga hermonthica</name>
    <name type="common">Purple witchweed</name>
    <name type="synonym">Buchnera hermonthica</name>
    <dbReference type="NCBI Taxonomy" id="68872"/>
    <lineage>
        <taxon>Eukaryota</taxon>
        <taxon>Viridiplantae</taxon>
        <taxon>Streptophyta</taxon>
        <taxon>Embryophyta</taxon>
        <taxon>Tracheophyta</taxon>
        <taxon>Spermatophyta</taxon>
        <taxon>Magnoliopsida</taxon>
        <taxon>eudicotyledons</taxon>
        <taxon>Gunneridae</taxon>
        <taxon>Pentapetalae</taxon>
        <taxon>asterids</taxon>
        <taxon>lamiids</taxon>
        <taxon>Lamiales</taxon>
        <taxon>Orobanchaceae</taxon>
        <taxon>Buchnereae</taxon>
        <taxon>Striga</taxon>
    </lineage>
</organism>
<reference evidence="2" key="1">
    <citation type="submission" date="2019-12" db="EMBL/GenBank/DDBJ databases">
        <authorList>
            <person name="Scholes J."/>
        </authorList>
    </citation>
    <scope>NUCLEOTIDE SEQUENCE</scope>
</reference>
<dbReference type="EMBL" id="CACSLK010000984">
    <property type="protein sequence ID" value="CAA0806509.1"/>
    <property type="molecule type" value="Genomic_DNA"/>
</dbReference>
<dbReference type="InterPro" id="IPR021109">
    <property type="entry name" value="Peptidase_aspartic_dom_sf"/>
</dbReference>
<evidence type="ECO:0000313" key="2">
    <source>
        <dbReference type="EMBL" id="CAA0806509.1"/>
    </source>
</evidence>
<gene>
    <name evidence="2" type="ORF">SHERM_09398</name>
</gene>
<dbReference type="Proteomes" id="UP001153555">
    <property type="component" value="Unassembled WGS sequence"/>
</dbReference>
<keyword evidence="3" id="KW-1185">Reference proteome</keyword>
<dbReference type="OrthoDB" id="1746852at2759"/>
<comment type="caution">
    <text evidence="2">The sequence shown here is derived from an EMBL/GenBank/DDBJ whole genome shotgun (WGS) entry which is preliminary data.</text>
</comment>
<accession>A0A9N7R1Y1</accession>
<dbReference type="Gene3D" id="2.40.70.10">
    <property type="entry name" value="Acid Proteases"/>
    <property type="match status" value="1"/>
</dbReference>
<feature type="non-terminal residue" evidence="2">
    <location>
        <position position="1"/>
    </location>
</feature>
<evidence type="ECO:0000256" key="1">
    <source>
        <dbReference type="SAM" id="MobiDB-lite"/>
    </source>
</evidence>
<feature type="region of interest" description="Disordered" evidence="1">
    <location>
        <begin position="1"/>
        <end position="74"/>
    </location>
</feature>
<evidence type="ECO:0000313" key="3">
    <source>
        <dbReference type="Proteomes" id="UP001153555"/>
    </source>
</evidence>
<protein>
    <submittedName>
        <fullName evidence="2">Uncharacterized protein</fullName>
    </submittedName>
</protein>